<keyword evidence="5" id="KW-1185">Reference proteome</keyword>
<dbReference type="Proteomes" id="UP000606193">
    <property type="component" value="Unassembled WGS sequence"/>
</dbReference>
<organism evidence="4 5">
    <name type="scientific">Jutongia huaianensis</name>
    <dbReference type="NCBI Taxonomy" id="2763668"/>
    <lineage>
        <taxon>Bacteria</taxon>
        <taxon>Bacillati</taxon>
        <taxon>Bacillota</taxon>
        <taxon>Clostridia</taxon>
        <taxon>Lachnospirales</taxon>
        <taxon>Lachnospiraceae</taxon>
        <taxon>Jutongia</taxon>
    </lineage>
</organism>
<feature type="signal peptide" evidence="3">
    <location>
        <begin position="1"/>
        <end position="26"/>
    </location>
</feature>
<gene>
    <name evidence="4" type="ORF">H8704_00180</name>
</gene>
<dbReference type="NCBIfam" id="TIGR02543">
    <property type="entry name" value="List_Bact_rpt"/>
    <property type="match status" value="2"/>
</dbReference>
<dbReference type="Gene3D" id="2.60.40.2700">
    <property type="match status" value="1"/>
</dbReference>
<dbReference type="InterPro" id="IPR013783">
    <property type="entry name" value="Ig-like_fold"/>
</dbReference>
<name>A0ABR7MXE6_9FIRM</name>
<dbReference type="InterPro" id="IPR036179">
    <property type="entry name" value="Ig-like_dom_sf"/>
</dbReference>
<dbReference type="SUPFAM" id="SSF48726">
    <property type="entry name" value="Immunoglobulin"/>
    <property type="match status" value="1"/>
</dbReference>
<dbReference type="EMBL" id="JACRSX010000001">
    <property type="protein sequence ID" value="MBC8561057.1"/>
    <property type="molecule type" value="Genomic_DNA"/>
</dbReference>
<dbReference type="InterPro" id="IPR013378">
    <property type="entry name" value="InlB-like_B-rpt"/>
</dbReference>
<dbReference type="Gene3D" id="2.60.40.10">
    <property type="entry name" value="Immunoglobulins"/>
    <property type="match status" value="1"/>
</dbReference>
<dbReference type="InterPro" id="IPR036116">
    <property type="entry name" value="FN3_sf"/>
</dbReference>
<reference evidence="4 5" key="1">
    <citation type="submission" date="2020-08" db="EMBL/GenBank/DDBJ databases">
        <title>Genome public.</title>
        <authorList>
            <person name="Liu C."/>
            <person name="Sun Q."/>
        </authorList>
    </citation>
    <scope>NUCLEOTIDE SEQUENCE [LARGE SCALE GENOMIC DNA]</scope>
    <source>
        <strain evidence="4 5">NSJ-37</strain>
    </source>
</reference>
<keyword evidence="3" id="KW-0732">Signal</keyword>
<proteinExistence type="predicted"/>
<dbReference type="InterPro" id="IPR042229">
    <property type="entry name" value="Listeria/Bacterioides_rpt_sf"/>
</dbReference>
<protein>
    <submittedName>
        <fullName evidence="4">InlB B-repeat-containing protein</fullName>
    </submittedName>
</protein>
<dbReference type="Pfam" id="PF09479">
    <property type="entry name" value="Flg_new"/>
    <property type="match status" value="2"/>
</dbReference>
<accession>A0ABR7MXE6</accession>
<dbReference type="RefSeq" id="WP_249296842.1">
    <property type="nucleotide sequence ID" value="NZ_JACRSX010000001.1"/>
</dbReference>
<evidence type="ECO:0000256" key="1">
    <source>
        <dbReference type="ARBA" id="ARBA00004196"/>
    </source>
</evidence>
<feature type="region of interest" description="Disordered" evidence="2">
    <location>
        <begin position="446"/>
        <end position="467"/>
    </location>
</feature>
<comment type="caution">
    <text evidence="4">The sequence shown here is derived from an EMBL/GenBank/DDBJ whole genome shotgun (WGS) entry which is preliminary data.</text>
</comment>
<sequence length="664" mass="72343">MKRINKLILFCVLIIGSLINVKSAKAYTFNISTIPCTNNQGCNATGCGYYGQTTYFNLWDASVSNTMKSVTLSIYKDGNYDIGNSSSANNYMNYTNMGFTFYNTGKYTYHFDGTCKDGSSFYGDGEFYIYDIAASISSSPSARSVKLGTSSTFSVSVSKGSHLSYQWGYNYDGSTSTWHLIDGATSSSYTISASDMTASCNGRYYFCRVSNYGNDNVFSTPAKLTVYSTISYNSNGGMGAPSSVNKNCDTSVTISSQKPTREGYEFLGWSTSSVATSANSSYAPGSIYSANENITLYAVWKQKTYAIIYYANGGKNAPDSQIKNHGTSIYLSNSKPTREGYEFLGWSTSSTASSTNSSYAPGSTYNTNANLSLYAVWKQVNNATPSPVVTSAPPKTAAPTATVTITPIPTARVTIAPTPTAWVTVAPVPTVPVITAPVTTSIPSKTAFAQQTSKPSPQNTSTSLPVKSSNTARLTVSGLRAVSSYVKQSGFCYRKVVNLSWNKSPKADGFYVYRKEGASSEKKIADVPMGDAINYTDRSVKTGETYTYRILPYTETDDGERTAGNFSSKQTLRIGDSLKLPKASASTKGKHMTLSFQQAEGKYYETQYSWNGKKWKNQSRMKGKLQKKIVKKIKAKGFFLRVRSYDIVNGKKIYSKWSAGLKVK</sequence>
<feature type="chain" id="PRO_5046697190" evidence="3">
    <location>
        <begin position="27"/>
        <end position="664"/>
    </location>
</feature>
<evidence type="ECO:0000256" key="2">
    <source>
        <dbReference type="SAM" id="MobiDB-lite"/>
    </source>
</evidence>
<evidence type="ECO:0000256" key="3">
    <source>
        <dbReference type="SAM" id="SignalP"/>
    </source>
</evidence>
<dbReference type="SUPFAM" id="SSF49265">
    <property type="entry name" value="Fibronectin type III"/>
    <property type="match status" value="1"/>
</dbReference>
<evidence type="ECO:0000313" key="5">
    <source>
        <dbReference type="Proteomes" id="UP000606193"/>
    </source>
</evidence>
<evidence type="ECO:0000313" key="4">
    <source>
        <dbReference type="EMBL" id="MBC8561057.1"/>
    </source>
</evidence>
<dbReference type="Gene3D" id="2.60.40.4270">
    <property type="entry name" value="Listeria-Bacteroides repeat domain"/>
    <property type="match status" value="2"/>
</dbReference>
<feature type="compositionally biased region" description="Polar residues" evidence="2">
    <location>
        <begin position="447"/>
        <end position="467"/>
    </location>
</feature>
<comment type="subcellular location">
    <subcellularLocation>
        <location evidence="1">Cell envelope</location>
    </subcellularLocation>
</comment>